<evidence type="ECO:0000256" key="2">
    <source>
        <dbReference type="ARBA" id="ARBA00012865"/>
    </source>
</evidence>
<proteinExistence type="predicted"/>
<dbReference type="InterPro" id="IPR011990">
    <property type="entry name" value="TPR-like_helical_dom_sf"/>
</dbReference>
<dbReference type="PANTHER" id="PTHR43628:SF1">
    <property type="entry name" value="CHITIN SYNTHASE REGULATORY FACTOR 2-RELATED"/>
    <property type="match status" value="1"/>
</dbReference>
<dbReference type="Proteomes" id="UP000826775">
    <property type="component" value="Chromosome"/>
</dbReference>
<keyword evidence="4" id="KW-0046">Antibiotic resistance</keyword>
<accession>A0ABN6I0G1</accession>
<keyword evidence="6" id="KW-1185">Reference proteome</keyword>
<dbReference type="InterPro" id="IPR052945">
    <property type="entry name" value="Mitotic_Regulator"/>
</dbReference>
<evidence type="ECO:0000256" key="3">
    <source>
        <dbReference type="ARBA" id="ARBA00023157"/>
    </source>
</evidence>
<evidence type="ECO:0000313" key="5">
    <source>
        <dbReference type="EMBL" id="BCZ17096.1"/>
    </source>
</evidence>
<dbReference type="InterPro" id="IPR006597">
    <property type="entry name" value="Sel1-like"/>
</dbReference>
<evidence type="ECO:0000313" key="6">
    <source>
        <dbReference type="Proteomes" id="UP000826775"/>
    </source>
</evidence>
<dbReference type="SMART" id="SM00671">
    <property type="entry name" value="SEL1"/>
    <property type="match status" value="3"/>
</dbReference>
<dbReference type="PANTHER" id="PTHR43628">
    <property type="entry name" value="ACTIVATOR OF C KINASE PROTEIN 1-RELATED"/>
    <property type="match status" value="1"/>
</dbReference>
<protein>
    <recommendedName>
        <fullName evidence="2">beta-lactamase</fullName>
        <ecNumber evidence="2">3.5.2.6</ecNumber>
    </recommendedName>
</protein>
<dbReference type="EMBL" id="AP024814">
    <property type="protein sequence ID" value="BCZ17096.1"/>
    <property type="molecule type" value="Genomic_DNA"/>
</dbReference>
<reference evidence="5 6" key="1">
    <citation type="submission" date="2021-07" db="EMBL/GenBank/DDBJ databases">
        <title>Novel Helicobacter sp. Isolated from a dog.</title>
        <authorList>
            <person name="Rimbara E."/>
            <person name="Suzuki M."/>
        </authorList>
    </citation>
    <scope>NUCLEOTIDE SEQUENCE [LARGE SCALE GENOMIC DNA]</scope>
    <source>
        <strain evidence="6">NHP19-003</strain>
    </source>
</reference>
<dbReference type="Gene3D" id="1.25.40.10">
    <property type="entry name" value="Tetratricopeptide repeat domain"/>
    <property type="match status" value="1"/>
</dbReference>
<sequence>MVFKSHRAGNTHLYGHVAKRYLTGSGCVKDEQKALEYLNKAIEVNARDYTAHFNLAELYFEGGEVVGQDYAKALEHYSIVANEADCEEPCYEETFRRLSKIYDKGLGVTPDPLKAFEYLKKAFGEWEWGD</sequence>
<evidence type="ECO:0000256" key="1">
    <source>
        <dbReference type="ARBA" id="ARBA00001526"/>
    </source>
</evidence>
<dbReference type="SUPFAM" id="SSF81901">
    <property type="entry name" value="HCP-like"/>
    <property type="match status" value="1"/>
</dbReference>
<keyword evidence="3" id="KW-1015">Disulfide bond</keyword>
<organism evidence="5 6">
    <name type="scientific">Helicobacter gastrocanis</name>
    <dbReference type="NCBI Taxonomy" id="2849641"/>
    <lineage>
        <taxon>Bacteria</taxon>
        <taxon>Pseudomonadati</taxon>
        <taxon>Campylobacterota</taxon>
        <taxon>Epsilonproteobacteria</taxon>
        <taxon>Campylobacterales</taxon>
        <taxon>Helicobacteraceae</taxon>
        <taxon>Helicobacter</taxon>
    </lineage>
</organism>
<dbReference type="Pfam" id="PF08238">
    <property type="entry name" value="Sel1"/>
    <property type="match status" value="3"/>
</dbReference>
<evidence type="ECO:0000256" key="4">
    <source>
        <dbReference type="ARBA" id="ARBA00023251"/>
    </source>
</evidence>
<comment type="catalytic activity">
    <reaction evidence="1">
        <text>a beta-lactam + H2O = a substituted beta-amino acid</text>
        <dbReference type="Rhea" id="RHEA:20401"/>
        <dbReference type="ChEBI" id="CHEBI:15377"/>
        <dbReference type="ChEBI" id="CHEBI:35627"/>
        <dbReference type="ChEBI" id="CHEBI:140347"/>
        <dbReference type="EC" id="3.5.2.6"/>
    </reaction>
</comment>
<dbReference type="EC" id="3.5.2.6" evidence="2"/>
<gene>
    <name evidence="5" type="ORF">NHP190003_03780</name>
</gene>
<name>A0ABN6I0G1_9HELI</name>